<protein>
    <recommendedName>
        <fullName evidence="12">Innexin</fullName>
    </recommendedName>
</protein>
<keyword evidence="8 12" id="KW-1133">Transmembrane helix</keyword>
<dbReference type="GO" id="GO:0005243">
    <property type="term" value="F:gap junction channel activity"/>
    <property type="evidence" value="ECO:0007669"/>
    <property type="project" value="TreeGrafter"/>
</dbReference>
<comment type="similarity">
    <text evidence="12">Belongs to the pannexin family.</text>
</comment>
<dbReference type="GO" id="GO:0005886">
    <property type="term" value="C:plasma membrane"/>
    <property type="evidence" value="ECO:0007669"/>
    <property type="project" value="UniProtKB-SubCell"/>
</dbReference>
<evidence type="ECO:0000256" key="5">
    <source>
        <dbReference type="ARBA" id="ARBA00022692"/>
    </source>
</evidence>
<keyword evidence="11 12" id="KW-0407">Ion channel</keyword>
<keyword evidence="14" id="KW-1185">Reference proteome</keyword>
<comment type="caution">
    <text evidence="13">The sequence shown here is derived from an EMBL/GenBank/DDBJ whole genome shotgun (WGS) entry which is preliminary data.</text>
</comment>
<feature type="transmembrane region" description="Helical" evidence="12">
    <location>
        <begin position="22"/>
        <end position="42"/>
    </location>
</feature>
<evidence type="ECO:0000256" key="2">
    <source>
        <dbReference type="ARBA" id="ARBA00004651"/>
    </source>
</evidence>
<dbReference type="PANTHER" id="PTHR11893:SF41">
    <property type="entry name" value="INNEXIN INX2"/>
    <property type="match status" value="1"/>
</dbReference>
<evidence type="ECO:0000313" key="14">
    <source>
        <dbReference type="Proteomes" id="UP001381693"/>
    </source>
</evidence>
<keyword evidence="10 12" id="KW-0472">Membrane</keyword>
<keyword evidence="5 12" id="KW-0812">Transmembrane</keyword>
<sequence length="111" mass="12766">MHDVFKKIRHLMKLDSIVIDNVIFRFHYKVTMVFLVAFSLLVTSRQYFGDPIDCIVEGVNRKTIDIYCWFHSTFTLPALTDSLKGVEVPHPGVYNHLPLQNPTPKGDTDTT</sequence>
<evidence type="ECO:0000256" key="3">
    <source>
        <dbReference type="ARBA" id="ARBA00022448"/>
    </source>
</evidence>
<gene>
    <name evidence="13" type="primary">Inx2_3</name>
    <name evidence="12" type="synonym">inx</name>
    <name evidence="13" type="ORF">SK128_024918</name>
</gene>
<keyword evidence="4" id="KW-1003">Cell membrane</keyword>
<keyword evidence="6" id="KW-0303">Gap junction</keyword>
<dbReference type="EMBL" id="JAXCGZ010016488">
    <property type="protein sequence ID" value="KAK7069424.1"/>
    <property type="molecule type" value="Genomic_DNA"/>
</dbReference>
<evidence type="ECO:0000256" key="11">
    <source>
        <dbReference type="ARBA" id="ARBA00023303"/>
    </source>
</evidence>
<organism evidence="13 14">
    <name type="scientific">Halocaridina rubra</name>
    <name type="common">Hawaiian red shrimp</name>
    <dbReference type="NCBI Taxonomy" id="373956"/>
    <lineage>
        <taxon>Eukaryota</taxon>
        <taxon>Metazoa</taxon>
        <taxon>Ecdysozoa</taxon>
        <taxon>Arthropoda</taxon>
        <taxon>Crustacea</taxon>
        <taxon>Multicrustacea</taxon>
        <taxon>Malacostraca</taxon>
        <taxon>Eumalacostraca</taxon>
        <taxon>Eucarida</taxon>
        <taxon>Decapoda</taxon>
        <taxon>Pleocyemata</taxon>
        <taxon>Caridea</taxon>
        <taxon>Atyoidea</taxon>
        <taxon>Atyidae</taxon>
        <taxon>Halocaridina</taxon>
    </lineage>
</organism>
<evidence type="ECO:0000256" key="6">
    <source>
        <dbReference type="ARBA" id="ARBA00022868"/>
    </source>
</evidence>
<dbReference type="GO" id="GO:0034220">
    <property type="term" value="P:monoatomic ion transmembrane transport"/>
    <property type="evidence" value="ECO:0007669"/>
    <property type="project" value="UniProtKB-KW"/>
</dbReference>
<reference evidence="13 14" key="1">
    <citation type="submission" date="2023-11" db="EMBL/GenBank/DDBJ databases">
        <title>Halocaridina rubra genome assembly.</title>
        <authorList>
            <person name="Smith C."/>
        </authorList>
    </citation>
    <scope>NUCLEOTIDE SEQUENCE [LARGE SCALE GENOMIC DNA]</scope>
    <source>
        <strain evidence="13">EP-1</strain>
        <tissue evidence="13">Whole</tissue>
    </source>
</reference>
<comment type="caution">
    <text evidence="12">Lacks conserved residue(s) required for the propagation of feature annotation.</text>
</comment>
<dbReference type="GO" id="GO:0005921">
    <property type="term" value="C:gap junction"/>
    <property type="evidence" value="ECO:0007669"/>
    <property type="project" value="UniProtKB-SubCell"/>
</dbReference>
<evidence type="ECO:0000256" key="4">
    <source>
        <dbReference type="ARBA" id="ARBA00022475"/>
    </source>
</evidence>
<dbReference type="GO" id="GO:0007602">
    <property type="term" value="P:phototransduction"/>
    <property type="evidence" value="ECO:0007669"/>
    <property type="project" value="TreeGrafter"/>
</dbReference>
<evidence type="ECO:0000256" key="7">
    <source>
        <dbReference type="ARBA" id="ARBA00022949"/>
    </source>
</evidence>
<comment type="subcellular location">
    <subcellularLocation>
        <location evidence="1">Cell junction</location>
        <location evidence="1">Gap junction</location>
    </subcellularLocation>
    <subcellularLocation>
        <location evidence="2 12">Cell membrane</location>
        <topology evidence="2 12">Multi-pass membrane protein</topology>
    </subcellularLocation>
</comment>
<keyword evidence="3 12" id="KW-0813">Transport</keyword>
<dbReference type="InterPro" id="IPR000990">
    <property type="entry name" value="Innexin"/>
</dbReference>
<dbReference type="Proteomes" id="UP001381693">
    <property type="component" value="Unassembled WGS sequence"/>
</dbReference>
<dbReference type="Pfam" id="PF00876">
    <property type="entry name" value="Innexin"/>
    <property type="match status" value="1"/>
</dbReference>
<evidence type="ECO:0000256" key="10">
    <source>
        <dbReference type="ARBA" id="ARBA00023136"/>
    </source>
</evidence>
<feature type="non-terminal residue" evidence="13">
    <location>
        <position position="111"/>
    </location>
</feature>
<evidence type="ECO:0000313" key="13">
    <source>
        <dbReference type="EMBL" id="KAK7069424.1"/>
    </source>
</evidence>
<accession>A0AAN8WZP5</accession>
<dbReference type="AlphaFoldDB" id="A0AAN8WZP5"/>
<keyword evidence="7" id="KW-0965">Cell junction</keyword>
<comment type="function">
    <text evidence="12">Structural component of the gap junctions.</text>
</comment>
<evidence type="ECO:0000256" key="9">
    <source>
        <dbReference type="ARBA" id="ARBA00023065"/>
    </source>
</evidence>
<proteinExistence type="inferred from homology"/>
<keyword evidence="9 12" id="KW-0406">Ion transport</keyword>
<evidence type="ECO:0000256" key="12">
    <source>
        <dbReference type="RuleBase" id="RU010713"/>
    </source>
</evidence>
<dbReference type="PANTHER" id="PTHR11893">
    <property type="entry name" value="INNEXIN"/>
    <property type="match status" value="1"/>
</dbReference>
<evidence type="ECO:0000256" key="1">
    <source>
        <dbReference type="ARBA" id="ARBA00004610"/>
    </source>
</evidence>
<evidence type="ECO:0000256" key="8">
    <source>
        <dbReference type="ARBA" id="ARBA00022989"/>
    </source>
</evidence>
<dbReference type="PROSITE" id="PS51013">
    <property type="entry name" value="PANNEXIN"/>
    <property type="match status" value="1"/>
</dbReference>
<name>A0AAN8WZP5_HALRR</name>